<name>A0A193GCP2_9BORD</name>
<feature type="compositionally biased region" description="Basic and acidic residues" evidence="1">
    <location>
        <begin position="11"/>
        <end position="27"/>
    </location>
</feature>
<evidence type="ECO:0000256" key="2">
    <source>
        <dbReference type="SAM" id="Phobius"/>
    </source>
</evidence>
<dbReference type="STRING" id="463014.BAU07_09980"/>
<feature type="region of interest" description="Disordered" evidence="1">
    <location>
        <begin position="1"/>
        <end position="66"/>
    </location>
</feature>
<proteinExistence type="predicted"/>
<keyword evidence="4" id="KW-1185">Reference proteome</keyword>
<feature type="region of interest" description="Disordered" evidence="1">
    <location>
        <begin position="157"/>
        <end position="194"/>
    </location>
</feature>
<keyword evidence="2" id="KW-0472">Membrane</keyword>
<evidence type="ECO:0000313" key="4">
    <source>
        <dbReference type="Proteomes" id="UP000091926"/>
    </source>
</evidence>
<evidence type="ECO:0000313" key="3">
    <source>
        <dbReference type="EMBL" id="ANN77383.1"/>
    </source>
</evidence>
<dbReference type="Proteomes" id="UP000091926">
    <property type="component" value="Chromosome"/>
</dbReference>
<organism evidence="3 4">
    <name type="scientific">Bordetella flabilis</name>
    <dbReference type="NCBI Taxonomy" id="463014"/>
    <lineage>
        <taxon>Bacteria</taxon>
        <taxon>Pseudomonadati</taxon>
        <taxon>Pseudomonadota</taxon>
        <taxon>Betaproteobacteria</taxon>
        <taxon>Burkholderiales</taxon>
        <taxon>Alcaligenaceae</taxon>
        <taxon>Bordetella</taxon>
    </lineage>
</organism>
<keyword evidence="2" id="KW-1133">Transmembrane helix</keyword>
<feature type="compositionally biased region" description="Low complexity" evidence="1">
    <location>
        <begin position="164"/>
        <end position="184"/>
    </location>
</feature>
<dbReference type="KEGG" id="bfz:BAU07_09980"/>
<feature type="compositionally biased region" description="Polar residues" evidence="1">
    <location>
        <begin position="32"/>
        <end position="42"/>
    </location>
</feature>
<feature type="transmembrane region" description="Helical" evidence="2">
    <location>
        <begin position="105"/>
        <end position="125"/>
    </location>
</feature>
<keyword evidence="2" id="KW-0812">Transmembrane</keyword>
<sequence length="194" mass="20579">MVQGRNMAIDGEPRNGDYARYIDELIHRGQPSPGQVSPQTGTARPASPTPSPGEVTAPEPRGIAMPDIRKMLTARSRTNAAKPSTADAPAADTTLAAKAAQRRGALATAIVALAIVWQAIRMLVAALERPQVDWNDMVPVAFLLVFAGMLWRASRSQRKRAKQAPTRLPPLTTATPPPASGTLTGREPFGGSQA</sequence>
<dbReference type="EMBL" id="CP016172">
    <property type="protein sequence ID" value="ANN77383.1"/>
    <property type="molecule type" value="Genomic_DNA"/>
</dbReference>
<protein>
    <submittedName>
        <fullName evidence="3">Uncharacterized protein</fullName>
    </submittedName>
</protein>
<dbReference type="AlphaFoldDB" id="A0A193GCP2"/>
<evidence type="ECO:0000256" key="1">
    <source>
        <dbReference type="SAM" id="MobiDB-lite"/>
    </source>
</evidence>
<reference evidence="3 4" key="1">
    <citation type="submission" date="2016-06" db="EMBL/GenBank/DDBJ databases">
        <title>Complete genome sequences of Bordetella bronchialis and Bordetella flabilis.</title>
        <authorList>
            <person name="LiPuma J.J."/>
            <person name="Spilker T."/>
        </authorList>
    </citation>
    <scope>NUCLEOTIDE SEQUENCE [LARGE SCALE GENOMIC DNA]</scope>
    <source>
        <strain evidence="3 4">AU10664</strain>
    </source>
</reference>
<accession>A0A193GCP2</accession>
<gene>
    <name evidence="3" type="ORF">BAU07_09980</name>
</gene>
<feature type="transmembrane region" description="Helical" evidence="2">
    <location>
        <begin position="137"/>
        <end position="153"/>
    </location>
</feature>